<dbReference type="InterPro" id="IPR007603">
    <property type="entry name" value="Choline_transptr-like"/>
</dbReference>
<accession>A0A6I9SK28</accession>
<dbReference type="Pfam" id="PF04515">
    <property type="entry name" value="Choline_transpo"/>
    <property type="match status" value="1"/>
</dbReference>
<gene>
    <name evidence="8" type="primary">LOC105155737</name>
</gene>
<dbReference type="Gramene" id="SIN_1023780.t">
    <property type="protein sequence ID" value="SIN_1023780.t"/>
    <property type="gene ID" value="SIN_1023780"/>
</dbReference>
<comment type="subcellular location">
    <subcellularLocation>
        <location evidence="6">Cell membrane</location>
        <topology evidence="6">Multi-pass membrane protein</topology>
    </subcellularLocation>
    <subcellularLocation>
        <location evidence="1">Membrane</location>
        <topology evidence="1">Multi-pass membrane protein</topology>
    </subcellularLocation>
</comment>
<dbReference type="OrthoDB" id="44736at2759"/>
<keyword evidence="3 6" id="KW-0812">Transmembrane</keyword>
<evidence type="ECO:0000313" key="7">
    <source>
        <dbReference type="Proteomes" id="UP000504604"/>
    </source>
</evidence>
<dbReference type="KEGG" id="sind:105155737"/>
<reference evidence="8" key="1">
    <citation type="submission" date="2025-08" db="UniProtKB">
        <authorList>
            <consortium name="RefSeq"/>
        </authorList>
    </citation>
    <scope>IDENTIFICATION</scope>
</reference>
<evidence type="ECO:0000256" key="5">
    <source>
        <dbReference type="ARBA" id="ARBA00023136"/>
    </source>
</evidence>
<dbReference type="GeneID" id="105155737"/>
<evidence type="ECO:0000256" key="1">
    <source>
        <dbReference type="ARBA" id="ARBA00004141"/>
    </source>
</evidence>
<comment type="function">
    <text evidence="6">Choline transporter.</text>
</comment>
<feature type="transmembrane region" description="Helical" evidence="6">
    <location>
        <begin position="118"/>
        <end position="139"/>
    </location>
</feature>
<keyword evidence="4 6" id="KW-1133">Transmembrane helix</keyword>
<dbReference type="PANTHER" id="PTHR12385:SF84">
    <property type="entry name" value="CHOLINE TRANSPORTER-LIKE PROTEIN"/>
    <property type="match status" value="1"/>
</dbReference>
<dbReference type="AlphaFoldDB" id="A0A6I9SK28"/>
<protein>
    <recommendedName>
        <fullName evidence="6">Choline transporter-like protein</fullName>
    </recommendedName>
</protein>
<evidence type="ECO:0000313" key="8">
    <source>
        <dbReference type="RefSeq" id="XP_011069969.1"/>
    </source>
</evidence>
<organism evidence="7 8">
    <name type="scientific">Sesamum indicum</name>
    <name type="common">Oriental sesame</name>
    <name type="synonym">Sesamum orientale</name>
    <dbReference type="NCBI Taxonomy" id="4182"/>
    <lineage>
        <taxon>Eukaryota</taxon>
        <taxon>Viridiplantae</taxon>
        <taxon>Streptophyta</taxon>
        <taxon>Embryophyta</taxon>
        <taxon>Tracheophyta</taxon>
        <taxon>Spermatophyta</taxon>
        <taxon>Magnoliopsida</taxon>
        <taxon>eudicotyledons</taxon>
        <taxon>Gunneridae</taxon>
        <taxon>Pentapetalae</taxon>
        <taxon>asterids</taxon>
        <taxon>lamiids</taxon>
        <taxon>Lamiales</taxon>
        <taxon>Pedaliaceae</taxon>
        <taxon>Sesamum</taxon>
    </lineage>
</organism>
<keyword evidence="5 6" id="KW-0472">Membrane</keyword>
<dbReference type="GO" id="GO:0022857">
    <property type="term" value="F:transmembrane transporter activity"/>
    <property type="evidence" value="ECO:0007669"/>
    <property type="project" value="UniProtKB-UniRule"/>
</dbReference>
<proteinExistence type="inferred from homology"/>
<dbReference type="PANTHER" id="PTHR12385">
    <property type="entry name" value="CHOLINE TRANSPORTER-LIKE (SLC FAMILY 44)"/>
    <property type="match status" value="1"/>
</dbReference>
<name>A0A6I9SK28_SESIN</name>
<evidence type="ECO:0000256" key="3">
    <source>
        <dbReference type="ARBA" id="ARBA00022692"/>
    </source>
</evidence>
<comment type="similarity">
    <text evidence="2 6">Belongs to the CTL (choline transporter-like) family.</text>
</comment>
<feature type="transmembrane region" description="Helical" evidence="6">
    <location>
        <begin position="23"/>
        <end position="41"/>
    </location>
</feature>
<dbReference type="RefSeq" id="XP_011069969.1">
    <property type="nucleotide sequence ID" value="XM_011071667.2"/>
</dbReference>
<feature type="transmembrane region" description="Helical" evidence="6">
    <location>
        <begin position="194"/>
        <end position="211"/>
    </location>
</feature>
<evidence type="ECO:0000256" key="6">
    <source>
        <dbReference type="RuleBase" id="RU368066"/>
    </source>
</evidence>
<evidence type="ECO:0000256" key="4">
    <source>
        <dbReference type="ARBA" id="ARBA00022989"/>
    </source>
</evidence>
<feature type="transmembrane region" description="Helical" evidence="6">
    <location>
        <begin position="94"/>
        <end position="112"/>
    </location>
</feature>
<dbReference type="InParanoid" id="A0A6I9SK28"/>
<feature type="transmembrane region" description="Helical" evidence="6">
    <location>
        <begin position="160"/>
        <end position="182"/>
    </location>
</feature>
<feature type="transmembrane region" description="Helical" evidence="6">
    <location>
        <begin position="245"/>
        <end position="267"/>
    </location>
</feature>
<keyword evidence="7" id="KW-1185">Reference proteome</keyword>
<dbReference type="Proteomes" id="UP000504604">
    <property type="component" value="Linkage group LG2"/>
</dbReference>
<dbReference type="GO" id="GO:0005886">
    <property type="term" value="C:plasma membrane"/>
    <property type="evidence" value="ECO:0007669"/>
    <property type="project" value="UniProtKB-SubCell"/>
</dbReference>
<evidence type="ECO:0000256" key="2">
    <source>
        <dbReference type="ARBA" id="ARBA00007168"/>
    </source>
</evidence>
<sequence length="428" mass="47111">MQIQETNGTQAEMRRDGNLLNKLFRCIFYIQFLLIAILIIFLTFRGMLSAAHNHHFHPKKWYLLVLSSTAFSGITGLLWQAFTSYNPSRTLRTTFWLSPLLTCAFGILLVIIGTPGSLAASIIALASAILQSIYACWVNPRIEHACRILTISLPYHPPKVKTTVIISIITSTLYSSFLMSGIGGATATRTKIDTLFIFLILGSLTWTMQIIKNMMQVTVSHIKYMKFACGIEVDFKAVVKSAAKYSMGSICIGSILVPVLAVIRGLARTVSLVSGDVDEFMCFCANCCSGVASRIVAYGNRWGFVHVGVYNKGIVQASMDTWDMFRRAGMEKLIDSDLTSSFCFLCGVAEGSVCGLVGGTSALFIHMSYATEVSLYAFLTGYFMNRVAMASVQASITAYYVAYAENPQSQQFDSTIPSYIRGLQRSQA</sequence>
<feature type="transmembrane region" description="Helical" evidence="6">
    <location>
        <begin position="61"/>
        <end position="82"/>
    </location>
</feature>